<dbReference type="Proteomes" id="UP001595906">
    <property type="component" value="Unassembled WGS sequence"/>
</dbReference>
<protein>
    <submittedName>
        <fullName evidence="9">OmpP1/FadL family transporter</fullName>
    </submittedName>
</protein>
<evidence type="ECO:0000313" key="10">
    <source>
        <dbReference type="Proteomes" id="UP001595906"/>
    </source>
</evidence>
<name>A0ABV8PUB4_9BACT</name>
<proteinExistence type="inferred from homology"/>
<keyword evidence="6" id="KW-0472">Membrane</keyword>
<keyword evidence="5 8" id="KW-0732">Signal</keyword>
<comment type="similarity">
    <text evidence="2">Belongs to the OmpP1/FadL family.</text>
</comment>
<keyword evidence="3" id="KW-1134">Transmembrane beta strand</keyword>
<gene>
    <name evidence="9" type="ORF">ACFOW1_01980</name>
</gene>
<evidence type="ECO:0000256" key="6">
    <source>
        <dbReference type="ARBA" id="ARBA00023136"/>
    </source>
</evidence>
<evidence type="ECO:0000256" key="1">
    <source>
        <dbReference type="ARBA" id="ARBA00004571"/>
    </source>
</evidence>
<comment type="subcellular location">
    <subcellularLocation>
        <location evidence="1">Cell outer membrane</location>
        <topology evidence="1">Multi-pass membrane protein</topology>
    </subcellularLocation>
</comment>
<dbReference type="PANTHER" id="PTHR35093:SF8">
    <property type="entry name" value="OUTER MEMBRANE PROTEIN NMB0088-RELATED"/>
    <property type="match status" value="1"/>
</dbReference>
<keyword evidence="4" id="KW-0812">Transmembrane</keyword>
<dbReference type="PANTHER" id="PTHR35093">
    <property type="entry name" value="OUTER MEMBRANE PROTEIN NMB0088-RELATED"/>
    <property type="match status" value="1"/>
</dbReference>
<feature type="signal peptide" evidence="8">
    <location>
        <begin position="1"/>
        <end position="18"/>
    </location>
</feature>
<evidence type="ECO:0000256" key="5">
    <source>
        <dbReference type="ARBA" id="ARBA00022729"/>
    </source>
</evidence>
<dbReference type="SUPFAM" id="SSF56935">
    <property type="entry name" value="Porins"/>
    <property type="match status" value="1"/>
</dbReference>
<feature type="chain" id="PRO_5046359544" evidence="8">
    <location>
        <begin position="19"/>
        <end position="510"/>
    </location>
</feature>
<keyword evidence="10" id="KW-1185">Reference proteome</keyword>
<comment type="caution">
    <text evidence="9">The sequence shown here is derived from an EMBL/GenBank/DDBJ whole genome shotgun (WGS) entry which is preliminary data.</text>
</comment>
<evidence type="ECO:0000256" key="4">
    <source>
        <dbReference type="ARBA" id="ARBA00022692"/>
    </source>
</evidence>
<dbReference type="RefSeq" id="WP_379011942.1">
    <property type="nucleotide sequence ID" value="NZ_JBHSDC010000002.1"/>
</dbReference>
<dbReference type="EMBL" id="JBHSDC010000002">
    <property type="protein sequence ID" value="MFC4230641.1"/>
    <property type="molecule type" value="Genomic_DNA"/>
</dbReference>
<dbReference type="Gene3D" id="2.40.160.60">
    <property type="entry name" value="Outer membrane protein transport protein (OMPP1/FadL/TodX)"/>
    <property type="match status" value="1"/>
</dbReference>
<dbReference type="InterPro" id="IPR005017">
    <property type="entry name" value="OMPP1/FadL/TodX"/>
</dbReference>
<evidence type="ECO:0000256" key="2">
    <source>
        <dbReference type="ARBA" id="ARBA00008163"/>
    </source>
</evidence>
<evidence type="ECO:0000256" key="3">
    <source>
        <dbReference type="ARBA" id="ARBA00022452"/>
    </source>
</evidence>
<evidence type="ECO:0000256" key="7">
    <source>
        <dbReference type="ARBA" id="ARBA00023237"/>
    </source>
</evidence>
<organism evidence="9 10">
    <name type="scientific">Parasediminibacterium paludis</name>
    <dbReference type="NCBI Taxonomy" id="908966"/>
    <lineage>
        <taxon>Bacteria</taxon>
        <taxon>Pseudomonadati</taxon>
        <taxon>Bacteroidota</taxon>
        <taxon>Chitinophagia</taxon>
        <taxon>Chitinophagales</taxon>
        <taxon>Chitinophagaceae</taxon>
        <taxon>Parasediminibacterium</taxon>
    </lineage>
</organism>
<evidence type="ECO:0000256" key="8">
    <source>
        <dbReference type="SAM" id="SignalP"/>
    </source>
</evidence>
<reference evidence="10" key="1">
    <citation type="journal article" date="2019" name="Int. J. Syst. Evol. Microbiol.">
        <title>The Global Catalogue of Microorganisms (GCM) 10K type strain sequencing project: providing services to taxonomists for standard genome sequencing and annotation.</title>
        <authorList>
            <consortium name="The Broad Institute Genomics Platform"/>
            <consortium name="The Broad Institute Genome Sequencing Center for Infectious Disease"/>
            <person name="Wu L."/>
            <person name="Ma J."/>
        </authorList>
    </citation>
    <scope>NUCLEOTIDE SEQUENCE [LARGE SCALE GENOMIC DNA]</scope>
    <source>
        <strain evidence="10">CECT 8010</strain>
    </source>
</reference>
<evidence type="ECO:0000313" key="9">
    <source>
        <dbReference type="EMBL" id="MFC4230641.1"/>
    </source>
</evidence>
<sequence>MKKYVIIIAFFTSLVSYAQTPDDALKLSWHTSNGTARNIAIGGVMGSLGGDITAANSNPAGLGLYKTNEFVFSPGAFIFNNKYNYRGTDTSNIKGNFSYGPIGFVFGTPSKYTSSAWTSTAFSISVNQMASYNNHTQYRGFNNYSSFSEQYLEELVRDQADTTAAAGNYIFGSSLAYRTYLIDTIRGANGSVAGYQSLVPISTGINQYYDAATKGGYHEIALGLAGNIEDKLYVGGSLIIPVVSYRRDFVYKETDATNNPYNQFASFTYSEQFQSNGVGIGAKIGIIYKPQNSWRLGFAFHTPQSISFTDRIRSQMTTNTESYAGTITETSDNLNNGNAGERKYRVITPYKMIGSLSYVFKENADVRKQRGFISADVEFVNYRGARFSVQNADDYSRTSYLNQVNDGVKNYYKGNFNFKVGGELKFNVFALRLGGAYFGSPYADDKLQVSKTLLTGGIGYRNKGMFIDLGYAHTFLNDVNFPYRLNDVANTYAVQTGSTNNIVVTLGFKW</sequence>
<keyword evidence="7" id="KW-0998">Cell outer membrane</keyword>
<accession>A0ABV8PUB4</accession>